<sequence length="97" mass="9878">MKFLTVAALLATVAIAQPLEARSGGSAICPPGLYGNPLCCSSHILGLIGLDCGVPSKPAYDGADFRKICAETGDQPLCCVAPIIGQALLCQEAMGTK</sequence>
<dbReference type="SUPFAM" id="SSF101751">
    <property type="entry name" value="Hydrophobin II, HfbII"/>
    <property type="match status" value="1"/>
</dbReference>
<dbReference type="OrthoDB" id="4500971at2759"/>
<dbReference type="PANTHER" id="PTHR42341:SF1">
    <property type="entry name" value="HYDROPHOBIN"/>
    <property type="match status" value="1"/>
</dbReference>
<keyword evidence="3" id="KW-1015">Disulfide bond</keyword>
<keyword evidence="4" id="KW-0732">Signal</keyword>
<evidence type="ECO:0000256" key="4">
    <source>
        <dbReference type="SAM" id="SignalP"/>
    </source>
</evidence>
<name>A0A395NTK6_TRIAR</name>
<comment type="similarity">
    <text evidence="2">Belongs to the cerato-ulmin hydrophobin family.</text>
</comment>
<accession>A0A395NTK6</accession>
<evidence type="ECO:0000256" key="2">
    <source>
        <dbReference type="ARBA" id="ARBA00009576"/>
    </source>
</evidence>
<proteinExistence type="inferred from homology"/>
<dbReference type="Proteomes" id="UP000266272">
    <property type="component" value="Unassembled WGS sequence"/>
</dbReference>
<dbReference type="PANTHER" id="PTHR42341">
    <property type="entry name" value="HYDROPHOBIN"/>
    <property type="match status" value="1"/>
</dbReference>
<dbReference type="AlphaFoldDB" id="A0A395NTK6"/>
<keyword evidence="6" id="KW-1185">Reference proteome</keyword>
<organism evidence="5 6">
    <name type="scientific">Trichoderma arundinaceum</name>
    <dbReference type="NCBI Taxonomy" id="490622"/>
    <lineage>
        <taxon>Eukaryota</taxon>
        <taxon>Fungi</taxon>
        <taxon>Dikarya</taxon>
        <taxon>Ascomycota</taxon>
        <taxon>Pezizomycotina</taxon>
        <taxon>Sordariomycetes</taxon>
        <taxon>Hypocreomycetidae</taxon>
        <taxon>Hypocreales</taxon>
        <taxon>Hypocreaceae</taxon>
        <taxon>Trichoderma</taxon>
    </lineage>
</organism>
<dbReference type="Pfam" id="PF06766">
    <property type="entry name" value="Hydrophobin_2"/>
    <property type="match status" value="1"/>
</dbReference>
<evidence type="ECO:0000256" key="1">
    <source>
        <dbReference type="ARBA" id="ARBA00004196"/>
    </source>
</evidence>
<evidence type="ECO:0000256" key="3">
    <source>
        <dbReference type="ARBA" id="ARBA00023157"/>
    </source>
</evidence>
<gene>
    <name evidence="5" type="ORF">TARUN_3054</name>
</gene>
<comment type="caution">
    <text evidence="5">The sequence shown here is derived from an EMBL/GenBank/DDBJ whole genome shotgun (WGS) entry which is preliminary data.</text>
</comment>
<dbReference type="STRING" id="490622.A0A395NTK6"/>
<dbReference type="CDD" id="cd23508">
    <property type="entry name" value="hydrophobin_II"/>
    <property type="match status" value="1"/>
</dbReference>
<protein>
    <submittedName>
        <fullName evidence="5">Hydrophobin</fullName>
    </submittedName>
</protein>
<reference evidence="5 6" key="1">
    <citation type="journal article" date="2018" name="PLoS Pathog.">
        <title>Evolution of structural diversity of trichothecenes, a family of toxins produced by plant pathogenic and entomopathogenic fungi.</title>
        <authorList>
            <person name="Proctor R.H."/>
            <person name="McCormick S.P."/>
            <person name="Kim H.S."/>
            <person name="Cardoza R.E."/>
            <person name="Stanley A.M."/>
            <person name="Lindo L."/>
            <person name="Kelly A."/>
            <person name="Brown D.W."/>
            <person name="Lee T."/>
            <person name="Vaughan M.M."/>
            <person name="Alexander N.J."/>
            <person name="Busman M."/>
            <person name="Gutierrez S."/>
        </authorList>
    </citation>
    <scope>NUCLEOTIDE SEQUENCE [LARGE SCALE GENOMIC DNA]</scope>
    <source>
        <strain evidence="5 6">IBT 40837</strain>
    </source>
</reference>
<dbReference type="GO" id="GO:0005576">
    <property type="term" value="C:extracellular region"/>
    <property type="evidence" value="ECO:0007669"/>
    <property type="project" value="InterPro"/>
</dbReference>
<evidence type="ECO:0000313" key="5">
    <source>
        <dbReference type="EMBL" id="RFU79167.1"/>
    </source>
</evidence>
<feature type="chain" id="PRO_5017304088" evidence="4">
    <location>
        <begin position="17"/>
        <end position="97"/>
    </location>
</feature>
<dbReference type="InterPro" id="IPR036686">
    <property type="entry name" value="Class_II_Hydrophobin_sf"/>
</dbReference>
<feature type="signal peptide" evidence="4">
    <location>
        <begin position="1"/>
        <end position="16"/>
    </location>
</feature>
<comment type="subcellular location">
    <subcellularLocation>
        <location evidence="1">Cell envelope</location>
    </subcellularLocation>
</comment>
<dbReference type="InterPro" id="IPR010636">
    <property type="entry name" value="Class_II_hydrophobin"/>
</dbReference>
<dbReference type="Gene3D" id="3.20.120.10">
    <property type="entry name" value="Hydrophobin"/>
    <property type="match status" value="1"/>
</dbReference>
<dbReference type="EMBL" id="PXOA01000173">
    <property type="protein sequence ID" value="RFU79167.1"/>
    <property type="molecule type" value="Genomic_DNA"/>
</dbReference>
<evidence type="ECO:0000313" key="6">
    <source>
        <dbReference type="Proteomes" id="UP000266272"/>
    </source>
</evidence>